<sequence length="266" mass="27866">MSDESDPGFTPEFTAPTDTVDVKLPGNGLSVNGHNVDNWKALFGDNSISVHSTTSVTGHMDLSKVDIGTPDYHNPDPNLDADIDFARKFNVDGVAGTVDPASGDGFVKVDPNQLKAWADKIESELLPYVESIQTKLANQNLYIGGLPEAQNLQSDVAKLKDLYATTLQNSKTGLQKLVQDLRSAAKTYDSTAELTKDKAQYVSKLVSDMGQFTNGGTGTGAPTLNKPDSGASGTSPTTPNNGTTGSAPANNTTAPAPPGPDAAKKN</sequence>
<name>A0ABW5I7N5_9PSEU</name>
<feature type="compositionally biased region" description="Low complexity" evidence="1">
    <location>
        <begin position="232"/>
        <end position="254"/>
    </location>
</feature>
<feature type="region of interest" description="Disordered" evidence="1">
    <location>
        <begin position="213"/>
        <end position="266"/>
    </location>
</feature>
<dbReference type="EMBL" id="JBHUKQ010000016">
    <property type="protein sequence ID" value="MFD2485386.1"/>
    <property type="molecule type" value="Genomic_DNA"/>
</dbReference>
<evidence type="ECO:0000256" key="1">
    <source>
        <dbReference type="SAM" id="MobiDB-lite"/>
    </source>
</evidence>
<protein>
    <submittedName>
        <fullName evidence="2">Uncharacterized protein</fullName>
    </submittedName>
</protein>
<evidence type="ECO:0000313" key="2">
    <source>
        <dbReference type="EMBL" id="MFD2485386.1"/>
    </source>
</evidence>
<gene>
    <name evidence="2" type="ORF">ACFSUT_34300</name>
</gene>
<evidence type="ECO:0000313" key="3">
    <source>
        <dbReference type="Proteomes" id="UP001597542"/>
    </source>
</evidence>
<reference evidence="3" key="1">
    <citation type="journal article" date="2019" name="Int. J. Syst. Evol. Microbiol.">
        <title>The Global Catalogue of Microorganisms (GCM) 10K type strain sequencing project: providing services to taxonomists for standard genome sequencing and annotation.</title>
        <authorList>
            <consortium name="The Broad Institute Genomics Platform"/>
            <consortium name="The Broad Institute Genome Sequencing Center for Infectious Disease"/>
            <person name="Wu L."/>
            <person name="Ma J."/>
        </authorList>
    </citation>
    <scope>NUCLEOTIDE SEQUENCE [LARGE SCALE GENOMIC DNA]</scope>
    <source>
        <strain evidence="3">CGMCC 4.7638</strain>
    </source>
</reference>
<keyword evidence="3" id="KW-1185">Reference proteome</keyword>
<organism evidence="2 3">
    <name type="scientific">Amycolatopsis albidoflavus</name>
    <dbReference type="NCBI Taxonomy" id="102226"/>
    <lineage>
        <taxon>Bacteria</taxon>
        <taxon>Bacillati</taxon>
        <taxon>Actinomycetota</taxon>
        <taxon>Actinomycetes</taxon>
        <taxon>Pseudonocardiales</taxon>
        <taxon>Pseudonocardiaceae</taxon>
        <taxon>Amycolatopsis</taxon>
    </lineage>
</organism>
<comment type="caution">
    <text evidence="2">The sequence shown here is derived from an EMBL/GenBank/DDBJ whole genome shotgun (WGS) entry which is preliminary data.</text>
</comment>
<accession>A0ABW5I7N5</accession>
<dbReference type="Proteomes" id="UP001597542">
    <property type="component" value="Unassembled WGS sequence"/>
</dbReference>
<proteinExistence type="predicted"/>
<dbReference type="RefSeq" id="WP_344278710.1">
    <property type="nucleotide sequence ID" value="NZ_BAAAHV010000015.1"/>
</dbReference>